<dbReference type="PANTHER" id="PTHR21137:SF35">
    <property type="entry name" value="ODORANT RECEPTOR 19A-RELATED"/>
    <property type="match status" value="1"/>
</dbReference>
<organism evidence="11 12">
    <name type="scientific">Spodoptera frugiperda</name>
    <name type="common">Fall armyworm</name>
    <dbReference type="NCBI Taxonomy" id="7108"/>
    <lineage>
        <taxon>Eukaryota</taxon>
        <taxon>Metazoa</taxon>
        <taxon>Ecdysozoa</taxon>
        <taxon>Arthropoda</taxon>
        <taxon>Hexapoda</taxon>
        <taxon>Insecta</taxon>
        <taxon>Pterygota</taxon>
        <taxon>Neoptera</taxon>
        <taxon>Endopterygota</taxon>
        <taxon>Lepidoptera</taxon>
        <taxon>Glossata</taxon>
        <taxon>Ditrysia</taxon>
        <taxon>Noctuoidea</taxon>
        <taxon>Noctuidae</taxon>
        <taxon>Amphipyrinae</taxon>
        <taxon>Spodoptera</taxon>
    </lineage>
</organism>
<evidence type="ECO:0000256" key="5">
    <source>
        <dbReference type="ARBA" id="ARBA00022725"/>
    </source>
</evidence>
<dbReference type="InterPro" id="IPR004117">
    <property type="entry name" value="7tm6_olfct_rcpt"/>
</dbReference>
<keyword evidence="7 10" id="KW-0472">Membrane</keyword>
<dbReference type="GO" id="GO:0004984">
    <property type="term" value="F:olfactory receptor activity"/>
    <property type="evidence" value="ECO:0007669"/>
    <property type="project" value="InterPro"/>
</dbReference>
<evidence type="ECO:0000256" key="2">
    <source>
        <dbReference type="ARBA" id="ARBA00022475"/>
    </source>
</evidence>
<evidence type="ECO:0000256" key="7">
    <source>
        <dbReference type="ARBA" id="ARBA00023136"/>
    </source>
</evidence>
<dbReference type="PANTHER" id="PTHR21137">
    <property type="entry name" value="ODORANT RECEPTOR"/>
    <property type="match status" value="1"/>
</dbReference>
<evidence type="ECO:0000313" key="11">
    <source>
        <dbReference type="Proteomes" id="UP000829999"/>
    </source>
</evidence>
<name>A0A9R0F188_SPOFR</name>
<dbReference type="GO" id="GO:0007165">
    <property type="term" value="P:signal transduction"/>
    <property type="evidence" value="ECO:0007669"/>
    <property type="project" value="UniProtKB-KW"/>
</dbReference>
<evidence type="ECO:0000256" key="10">
    <source>
        <dbReference type="RuleBase" id="RU351113"/>
    </source>
</evidence>
<evidence type="ECO:0000256" key="9">
    <source>
        <dbReference type="ARBA" id="ARBA00023224"/>
    </source>
</evidence>
<comment type="subcellular location">
    <subcellularLocation>
        <location evidence="1 10">Cell membrane</location>
        <topology evidence="1 10">Multi-pass membrane protein</topology>
    </subcellularLocation>
</comment>
<protein>
    <recommendedName>
        <fullName evidence="10">Odorant receptor</fullName>
    </recommendedName>
</protein>
<evidence type="ECO:0000256" key="6">
    <source>
        <dbReference type="ARBA" id="ARBA00022989"/>
    </source>
</evidence>
<dbReference type="OrthoDB" id="7604726at2759"/>
<keyword evidence="5 10" id="KW-0552">Olfaction</keyword>
<accession>A0A9R0F188</accession>
<sequence>MADKFEKTLKLFLIPMRLLSSPEAPITFKWFIRYISGFIIFTLLAIVMIYNTYISVKNRVFFEACRNMTLSLTYFGCCLNSMLSFWHRRSLKTLLETIRNDYKMADQLPPEEQLIFEDYDRKKNLMCKIWFHLFTLSLFLFVFKALTLMFYYYFIGEFRLVHLYELTYPDYIEKRKGELVIYLIIFFCVFLYGVISGLGFVSFVPYGTTCMLHACGHLEIARKRIDALFTGDPRYVNDKLKNIAQLLQYTYNFMENTNGCFRLFYDATLKLSAIAIPVTFYALLEGLKHGEFSLEFTTFVLNAIVLTSIPCYLSDKLLEKGEEVRLALYSCGWECEYNRRVRITILLLLTRCSRPIAVQTMFTTLCLYAVTDMFQQAYTILNLMNAVWN</sequence>
<evidence type="ECO:0000256" key="4">
    <source>
        <dbReference type="ARBA" id="ARBA00022692"/>
    </source>
</evidence>
<comment type="caution">
    <text evidence="10">Lacks conserved residue(s) required for the propagation of feature annotation.</text>
</comment>
<dbReference type="GO" id="GO:0005549">
    <property type="term" value="F:odorant binding"/>
    <property type="evidence" value="ECO:0007669"/>
    <property type="project" value="InterPro"/>
</dbReference>
<dbReference type="AlphaFoldDB" id="A0A9R0F188"/>
<feature type="transmembrane region" description="Helical" evidence="10">
    <location>
        <begin position="129"/>
        <end position="154"/>
    </location>
</feature>
<keyword evidence="4 10" id="KW-0812">Transmembrane</keyword>
<dbReference type="GeneID" id="118280783"/>
<feature type="transmembrane region" description="Helical" evidence="10">
    <location>
        <begin position="179"/>
        <end position="204"/>
    </location>
</feature>
<dbReference type="Proteomes" id="UP000829999">
    <property type="component" value="Chromosome 16"/>
</dbReference>
<dbReference type="GO" id="GO:0005886">
    <property type="term" value="C:plasma membrane"/>
    <property type="evidence" value="ECO:0007669"/>
    <property type="project" value="UniProtKB-SubCell"/>
</dbReference>
<evidence type="ECO:0000256" key="8">
    <source>
        <dbReference type="ARBA" id="ARBA00023170"/>
    </source>
</evidence>
<evidence type="ECO:0000313" key="12">
    <source>
        <dbReference type="RefSeq" id="XP_050555485.1"/>
    </source>
</evidence>
<keyword evidence="3 10" id="KW-0716">Sensory transduction</keyword>
<proteinExistence type="inferred from homology"/>
<dbReference type="Pfam" id="PF02949">
    <property type="entry name" value="7tm_6"/>
    <property type="match status" value="1"/>
</dbReference>
<evidence type="ECO:0000256" key="3">
    <source>
        <dbReference type="ARBA" id="ARBA00022606"/>
    </source>
</evidence>
<dbReference type="RefSeq" id="XP_050555485.1">
    <property type="nucleotide sequence ID" value="XM_050699528.1"/>
</dbReference>
<reference evidence="12" key="1">
    <citation type="submission" date="2025-08" db="UniProtKB">
        <authorList>
            <consortium name="RefSeq"/>
        </authorList>
    </citation>
    <scope>IDENTIFICATION</scope>
    <source>
        <tissue evidence="12">Whole larval tissue</tissue>
    </source>
</reference>
<gene>
    <name evidence="12" type="primary">LOC118280783</name>
</gene>
<comment type="similarity">
    <text evidence="10">Belongs to the insect chemoreceptor superfamily. Heteromeric odorant receptor channel (TC 1.A.69) family.</text>
</comment>
<keyword evidence="6 10" id="KW-1133">Transmembrane helix</keyword>
<keyword evidence="2" id="KW-1003">Cell membrane</keyword>
<keyword evidence="8 10" id="KW-0675">Receptor</keyword>
<keyword evidence="9 10" id="KW-0807">Transducer</keyword>
<keyword evidence="11" id="KW-1185">Reference proteome</keyword>
<evidence type="ECO:0000256" key="1">
    <source>
        <dbReference type="ARBA" id="ARBA00004651"/>
    </source>
</evidence>
<feature type="transmembrane region" description="Helical" evidence="10">
    <location>
        <begin position="34"/>
        <end position="56"/>
    </location>
</feature>